<gene>
    <name evidence="1" type="ORF">EDS130_LOCUS30126</name>
</gene>
<dbReference type="Proteomes" id="UP000663852">
    <property type="component" value="Unassembled WGS sequence"/>
</dbReference>
<name>A0A815D211_ADIRI</name>
<dbReference type="AlphaFoldDB" id="A0A815D211"/>
<comment type="caution">
    <text evidence="1">The sequence shown here is derived from an EMBL/GenBank/DDBJ whole genome shotgun (WGS) entry which is preliminary data.</text>
</comment>
<protein>
    <submittedName>
        <fullName evidence="1">Uncharacterized protein</fullName>
    </submittedName>
</protein>
<reference evidence="1" key="1">
    <citation type="submission" date="2021-02" db="EMBL/GenBank/DDBJ databases">
        <authorList>
            <person name="Nowell W R."/>
        </authorList>
    </citation>
    <scope>NUCLEOTIDE SEQUENCE</scope>
</reference>
<dbReference type="EMBL" id="CAJNOJ010000208">
    <property type="protein sequence ID" value="CAF1291753.1"/>
    <property type="molecule type" value="Genomic_DNA"/>
</dbReference>
<evidence type="ECO:0000313" key="1">
    <source>
        <dbReference type="EMBL" id="CAF1291753.1"/>
    </source>
</evidence>
<evidence type="ECO:0000313" key="2">
    <source>
        <dbReference type="Proteomes" id="UP000663852"/>
    </source>
</evidence>
<proteinExistence type="predicted"/>
<sequence length="88" mass="10765">MSRLTYTLYQQFTMNYYDVEIETKFCSLKVDVNMFFIRFIFWQEQQRRPCDIDFITTSEEKFDSCNSNNENSYHQLCDSKSFVFMLTL</sequence>
<organism evidence="1 2">
    <name type="scientific">Adineta ricciae</name>
    <name type="common">Rotifer</name>
    <dbReference type="NCBI Taxonomy" id="249248"/>
    <lineage>
        <taxon>Eukaryota</taxon>
        <taxon>Metazoa</taxon>
        <taxon>Spiralia</taxon>
        <taxon>Gnathifera</taxon>
        <taxon>Rotifera</taxon>
        <taxon>Eurotatoria</taxon>
        <taxon>Bdelloidea</taxon>
        <taxon>Adinetida</taxon>
        <taxon>Adinetidae</taxon>
        <taxon>Adineta</taxon>
    </lineage>
</organism>
<accession>A0A815D211</accession>